<gene>
    <name evidence="2" type="ORF">EYG76_01580</name>
</gene>
<dbReference type="AlphaFoldDB" id="A0A832YN51"/>
<dbReference type="GO" id="GO:0006935">
    <property type="term" value="P:chemotaxis"/>
    <property type="evidence" value="ECO:0007669"/>
    <property type="project" value="InterPro"/>
</dbReference>
<evidence type="ECO:0000313" key="2">
    <source>
        <dbReference type="EMBL" id="HIP16982.1"/>
    </source>
</evidence>
<proteinExistence type="predicted"/>
<dbReference type="PANTHER" id="PTHR22617:SF23">
    <property type="entry name" value="CHEMOTAXIS PROTEIN CHEW"/>
    <property type="match status" value="1"/>
</dbReference>
<feature type="domain" description="CheW-like" evidence="1">
    <location>
        <begin position="4"/>
        <end position="149"/>
    </location>
</feature>
<reference evidence="2" key="1">
    <citation type="journal article" date="2020" name="ISME J.">
        <title>Gammaproteobacteria mediating utilization of methyl-, sulfur- and petroleum organic compounds in deep ocean hydrothermal plumes.</title>
        <authorList>
            <person name="Zhou Z."/>
            <person name="Liu Y."/>
            <person name="Pan J."/>
            <person name="Cron B.R."/>
            <person name="Toner B.M."/>
            <person name="Anantharaman K."/>
            <person name="Breier J.A."/>
            <person name="Dick G.J."/>
            <person name="Li M."/>
        </authorList>
    </citation>
    <scope>NUCLEOTIDE SEQUENCE</scope>
    <source>
        <strain evidence="2">SZUA-1385</strain>
    </source>
</reference>
<organism evidence="2 3">
    <name type="scientific">Methanothermococcus okinawensis</name>
    <dbReference type="NCBI Taxonomy" id="155863"/>
    <lineage>
        <taxon>Archaea</taxon>
        <taxon>Methanobacteriati</taxon>
        <taxon>Methanobacteriota</taxon>
        <taxon>Methanomada group</taxon>
        <taxon>Methanococci</taxon>
        <taxon>Methanococcales</taxon>
        <taxon>Methanococcaceae</taxon>
        <taxon>Methanothermococcus</taxon>
    </lineage>
</organism>
<dbReference type="InterPro" id="IPR036061">
    <property type="entry name" value="CheW-like_dom_sf"/>
</dbReference>
<comment type="caution">
    <text evidence="2">The sequence shown here is derived from an EMBL/GenBank/DDBJ whole genome shotgun (WGS) entry which is preliminary data.</text>
</comment>
<dbReference type="SMART" id="SM00260">
    <property type="entry name" value="CheW"/>
    <property type="match status" value="1"/>
</dbReference>
<dbReference type="Gene3D" id="2.40.50.180">
    <property type="entry name" value="CheA-289, Domain 4"/>
    <property type="match status" value="1"/>
</dbReference>
<dbReference type="GO" id="GO:0005829">
    <property type="term" value="C:cytosol"/>
    <property type="evidence" value="ECO:0007669"/>
    <property type="project" value="TreeGrafter"/>
</dbReference>
<evidence type="ECO:0000313" key="3">
    <source>
        <dbReference type="Proteomes" id="UP000605144"/>
    </source>
</evidence>
<accession>A0A832YN51</accession>
<evidence type="ECO:0000259" key="1">
    <source>
        <dbReference type="PROSITE" id="PS50851"/>
    </source>
</evidence>
<dbReference type="PROSITE" id="PS50851">
    <property type="entry name" value="CHEW"/>
    <property type="match status" value="1"/>
</dbReference>
<dbReference type="SUPFAM" id="SSF50341">
    <property type="entry name" value="CheW-like"/>
    <property type="match status" value="1"/>
</dbReference>
<dbReference type="GO" id="GO:0007165">
    <property type="term" value="P:signal transduction"/>
    <property type="evidence" value="ECO:0007669"/>
    <property type="project" value="InterPro"/>
</dbReference>
<sequence>MEDVPKVVVFRLCSNEYGLKVDEVREVLKLQDITALPNSPDYVVGVTNIRGEITPIIDLRKKLNIPGFYGTDNDKDKEMLVMVVEIDNIPVGILVDAVSDVMQIPNENIEKINEIGNDIGVDYIEGIGKIDNRLIILLNINKLINPQGFD</sequence>
<dbReference type="InterPro" id="IPR002545">
    <property type="entry name" value="CheW-lke_dom"/>
</dbReference>
<dbReference type="EMBL" id="DQSV01000033">
    <property type="protein sequence ID" value="HIP16982.1"/>
    <property type="molecule type" value="Genomic_DNA"/>
</dbReference>
<dbReference type="PANTHER" id="PTHR22617">
    <property type="entry name" value="CHEMOTAXIS SENSOR HISTIDINE KINASE-RELATED"/>
    <property type="match status" value="1"/>
</dbReference>
<dbReference type="Proteomes" id="UP000605144">
    <property type="component" value="Unassembled WGS sequence"/>
</dbReference>
<dbReference type="Gene3D" id="2.30.30.40">
    <property type="entry name" value="SH3 Domains"/>
    <property type="match status" value="1"/>
</dbReference>
<protein>
    <submittedName>
        <fullName evidence="2">Chemotaxis protein CheW</fullName>
    </submittedName>
</protein>
<dbReference type="Pfam" id="PF01584">
    <property type="entry name" value="CheW"/>
    <property type="match status" value="1"/>
</dbReference>
<dbReference type="InterPro" id="IPR039315">
    <property type="entry name" value="CheW"/>
</dbReference>
<name>A0A832YN51_9EURY</name>